<reference evidence="1 2" key="1">
    <citation type="journal article" date="2010" name="Stand. Genomic Sci.">
        <title>Complete genome sequence of Planctomyces limnophilus type strain (Mu 290).</title>
        <authorList>
            <person name="Labutti K."/>
            <person name="Sikorski J."/>
            <person name="Schneider S."/>
            <person name="Nolan M."/>
            <person name="Lucas S."/>
            <person name="Glavina Del Rio T."/>
            <person name="Tice H."/>
            <person name="Cheng J.F."/>
            <person name="Goodwin L."/>
            <person name="Pitluck S."/>
            <person name="Liolios K."/>
            <person name="Ivanova N."/>
            <person name="Mavromatis K."/>
            <person name="Mikhailova N."/>
            <person name="Pati A."/>
            <person name="Chen A."/>
            <person name="Palaniappan K."/>
            <person name="Land M."/>
            <person name="Hauser L."/>
            <person name="Chang Y.J."/>
            <person name="Jeffries C.D."/>
            <person name="Tindall B.J."/>
            <person name="Rohde M."/>
            <person name="Goker M."/>
            <person name="Woyke T."/>
            <person name="Bristow J."/>
            <person name="Eisen J.A."/>
            <person name="Markowitz V."/>
            <person name="Hugenholtz P."/>
            <person name="Kyrpides N.C."/>
            <person name="Klenk H.P."/>
            <person name="Lapidus A."/>
        </authorList>
    </citation>
    <scope>NUCLEOTIDE SEQUENCE [LARGE SCALE GENOMIC DNA]</scope>
    <source>
        <strain evidence="2">ATCC 43296 / DSM 3776 / IFAM 1008 / Mu 290</strain>
    </source>
</reference>
<dbReference type="HOGENOM" id="CLU_1330922_0_0_0"/>
<dbReference type="AlphaFoldDB" id="D5SVZ4"/>
<accession>D5SVZ4</accession>
<proteinExistence type="predicted"/>
<dbReference type="KEGG" id="plm:Plim_1445"/>
<sequence>MYKDPRIDYEFYRDVSSPSKMSSAFERVIGCSITKLVRCSDCTPEELVRDYHVNYSQVFSFTEGPIIVYLSSGDVIVIGSGDESWSLDISWVPVEEVGESVLLREILNDGWVVISCEDTELCEEWVRELLGRKICAIDMLKWNPTDEQFDAYLVRLREVGLVFRFEGEKCLILAHSLAKAPNPLNVIRPDQVVDRYVGTLETVKLA</sequence>
<dbReference type="EMBL" id="CP001744">
    <property type="protein sequence ID" value="ADG67279.1"/>
    <property type="molecule type" value="Genomic_DNA"/>
</dbReference>
<protein>
    <submittedName>
        <fullName evidence="1">Uncharacterized protein</fullName>
    </submittedName>
</protein>
<keyword evidence="2" id="KW-1185">Reference proteome</keyword>
<evidence type="ECO:0000313" key="2">
    <source>
        <dbReference type="Proteomes" id="UP000002220"/>
    </source>
</evidence>
<name>D5SVZ4_PLAL2</name>
<gene>
    <name evidence="1" type="ordered locus">Plim_1445</name>
</gene>
<dbReference type="Proteomes" id="UP000002220">
    <property type="component" value="Chromosome"/>
</dbReference>
<organism evidence="1 2">
    <name type="scientific">Planctopirus limnophila (strain ATCC 43296 / DSM 3776 / IFAM 1008 / Mu 290)</name>
    <name type="common">Planctomyces limnophilus</name>
    <dbReference type="NCBI Taxonomy" id="521674"/>
    <lineage>
        <taxon>Bacteria</taxon>
        <taxon>Pseudomonadati</taxon>
        <taxon>Planctomycetota</taxon>
        <taxon>Planctomycetia</taxon>
        <taxon>Planctomycetales</taxon>
        <taxon>Planctomycetaceae</taxon>
        <taxon>Planctopirus</taxon>
    </lineage>
</organism>
<evidence type="ECO:0000313" key="1">
    <source>
        <dbReference type="EMBL" id="ADG67279.1"/>
    </source>
</evidence>
<dbReference type="RefSeq" id="WP_013109710.1">
    <property type="nucleotide sequence ID" value="NC_014148.1"/>
</dbReference>